<feature type="domain" description="SAM-dependent methyltransferase TRM5/TYW2-type" evidence="6">
    <location>
        <begin position="79"/>
        <end position="342"/>
    </location>
</feature>
<evidence type="ECO:0000256" key="3">
    <source>
        <dbReference type="ARBA" id="ARBA00022679"/>
    </source>
</evidence>
<dbReference type="Gene3D" id="3.40.50.150">
    <property type="entry name" value="Vaccinia Virus protein VP39"/>
    <property type="match status" value="1"/>
</dbReference>
<dbReference type="GeneID" id="72185917"/>
<dbReference type="InterPro" id="IPR029063">
    <property type="entry name" value="SAM-dependent_MTases_sf"/>
</dbReference>
<dbReference type="InterPro" id="IPR030382">
    <property type="entry name" value="MeTrfase_TRM5/TYW2"/>
</dbReference>
<dbReference type="InterPro" id="IPR056744">
    <property type="entry name" value="TRM5/TYW2-like_N"/>
</dbReference>
<keyword evidence="8" id="KW-1185">Reference proteome</keyword>
<dbReference type="KEGG" id="halx:M0R89_11920"/>
<dbReference type="Gene3D" id="3.30.300.110">
    <property type="entry name" value="Met-10+ protein-like domains"/>
    <property type="match status" value="1"/>
</dbReference>
<keyword evidence="4" id="KW-0949">S-adenosyl-L-methionine</keyword>
<evidence type="ECO:0000256" key="5">
    <source>
        <dbReference type="ARBA" id="ARBA00022694"/>
    </source>
</evidence>
<evidence type="ECO:0000313" key="7">
    <source>
        <dbReference type="EMBL" id="UPV73251.1"/>
    </source>
</evidence>
<proteinExistence type="predicted"/>
<organism evidence="7 8">
    <name type="scientific">Halorussus limi</name>
    <dbReference type="NCBI Taxonomy" id="2938695"/>
    <lineage>
        <taxon>Archaea</taxon>
        <taxon>Methanobacteriati</taxon>
        <taxon>Methanobacteriota</taxon>
        <taxon>Stenosarchaea group</taxon>
        <taxon>Halobacteria</taxon>
        <taxon>Halobacteriales</taxon>
        <taxon>Haladaptataceae</taxon>
        <taxon>Halorussus</taxon>
    </lineage>
</organism>
<dbReference type="EMBL" id="CP096659">
    <property type="protein sequence ID" value="UPV73251.1"/>
    <property type="molecule type" value="Genomic_DNA"/>
</dbReference>
<accession>A0A8U0HQX8</accession>
<dbReference type="GO" id="GO:0002939">
    <property type="term" value="P:tRNA N1-guanine methylation"/>
    <property type="evidence" value="ECO:0007669"/>
    <property type="project" value="TreeGrafter"/>
</dbReference>
<dbReference type="PANTHER" id="PTHR23245">
    <property type="entry name" value="TRNA METHYLTRANSFERASE"/>
    <property type="match status" value="1"/>
</dbReference>
<dbReference type="CDD" id="cd02440">
    <property type="entry name" value="AdoMet_MTases"/>
    <property type="match status" value="1"/>
</dbReference>
<keyword evidence="5" id="KW-0819">tRNA processing</keyword>
<dbReference type="Proteomes" id="UP000830729">
    <property type="component" value="Chromosome"/>
</dbReference>
<evidence type="ECO:0000256" key="4">
    <source>
        <dbReference type="ARBA" id="ARBA00022691"/>
    </source>
</evidence>
<dbReference type="Gene3D" id="3.30.70.2580">
    <property type="match status" value="1"/>
</dbReference>
<dbReference type="Pfam" id="PF18093">
    <property type="entry name" value="Trm5_N"/>
    <property type="match status" value="1"/>
</dbReference>
<sequence length="342" mass="38056">MEVPCVRVERERGEETRRRLADRGLLAAEFEIEVEDGFLYLPVTDAEAVPEELEVVSRSVGERETPDAPADLLGFEPTYERLGDIVIVDEDDPATAREIADAVMASDVPAKTVVNRASKVKGELRVRDWEVLVGDGTETVHREYGCEYLLDVAEVYFSPRLATERHRVAEQVSADERAFDMFAGVGPFVVPFAKRGAEVVGVDLNERAVEYLRENARRNDVADRVTAIQGDVRDVVSGSSRPQGSDGIREIAPDYADWADRVVMNLPHSADEFLDSAVELAGDDCVIHYYDIQHEDDPFGPGEAAIRAAADPEYEVDVETRHVVRSYAPHELNVCLDVRLSR</sequence>
<reference evidence="7 8" key="1">
    <citation type="submission" date="2022-04" db="EMBL/GenBank/DDBJ databases">
        <title>Diverse halophilic archaea isolated from saline environments.</title>
        <authorList>
            <person name="Cui H.-L."/>
        </authorList>
    </citation>
    <scope>NUCLEOTIDE SEQUENCE [LARGE SCALE GENOMIC DNA]</scope>
    <source>
        <strain evidence="7 8">XZYJT49</strain>
    </source>
</reference>
<keyword evidence="1" id="KW-0963">Cytoplasm</keyword>
<dbReference type="Pfam" id="PF02475">
    <property type="entry name" value="TRM5-TYW2_MTfase"/>
    <property type="match status" value="1"/>
</dbReference>
<dbReference type="Pfam" id="PF25133">
    <property type="entry name" value="TYW2_N_2"/>
    <property type="match status" value="1"/>
</dbReference>
<evidence type="ECO:0000256" key="2">
    <source>
        <dbReference type="ARBA" id="ARBA00022603"/>
    </source>
</evidence>
<dbReference type="RefSeq" id="WP_248649307.1">
    <property type="nucleotide sequence ID" value="NZ_CP096659.1"/>
</dbReference>
<dbReference type="AlphaFoldDB" id="A0A8U0HQX8"/>
<protein>
    <submittedName>
        <fullName evidence="7">Class I SAM-dependent methyltransferase family protein</fullName>
    </submittedName>
</protein>
<dbReference type="GO" id="GO:0008175">
    <property type="term" value="F:tRNA methyltransferase activity"/>
    <property type="evidence" value="ECO:0007669"/>
    <property type="project" value="TreeGrafter"/>
</dbReference>
<dbReference type="InterPro" id="IPR056743">
    <property type="entry name" value="TRM5-TYW2-like_MTfase"/>
</dbReference>
<dbReference type="GO" id="GO:0005737">
    <property type="term" value="C:cytoplasm"/>
    <property type="evidence" value="ECO:0007669"/>
    <property type="project" value="TreeGrafter"/>
</dbReference>
<keyword evidence="3" id="KW-0808">Transferase</keyword>
<dbReference type="InterPro" id="IPR040601">
    <property type="entry name" value="Trm5a/b_N"/>
</dbReference>
<dbReference type="PROSITE" id="PS51684">
    <property type="entry name" value="SAM_MT_TRM5_TYW2"/>
    <property type="match status" value="1"/>
</dbReference>
<name>A0A8U0HQX8_9EURY</name>
<evidence type="ECO:0000256" key="1">
    <source>
        <dbReference type="ARBA" id="ARBA00022490"/>
    </source>
</evidence>
<evidence type="ECO:0000259" key="6">
    <source>
        <dbReference type="PROSITE" id="PS51684"/>
    </source>
</evidence>
<gene>
    <name evidence="7" type="ORF">M0R89_11920</name>
</gene>
<dbReference type="SUPFAM" id="SSF53335">
    <property type="entry name" value="S-adenosyl-L-methionine-dependent methyltransferases"/>
    <property type="match status" value="1"/>
</dbReference>
<evidence type="ECO:0000313" key="8">
    <source>
        <dbReference type="Proteomes" id="UP000830729"/>
    </source>
</evidence>
<keyword evidence="2 7" id="KW-0489">Methyltransferase</keyword>
<dbReference type="PANTHER" id="PTHR23245:SF36">
    <property type="entry name" value="TRNA (GUANINE(37)-N1)-METHYLTRANSFERASE"/>
    <property type="match status" value="1"/>
</dbReference>